<evidence type="ECO:0000313" key="2">
    <source>
        <dbReference type="Proteomes" id="UP000824890"/>
    </source>
</evidence>
<reference evidence="1 2" key="1">
    <citation type="submission" date="2021-05" db="EMBL/GenBank/DDBJ databases">
        <title>Genome Assembly of Synthetic Allotetraploid Brassica napus Reveals Homoeologous Exchanges between Subgenomes.</title>
        <authorList>
            <person name="Davis J.T."/>
        </authorList>
    </citation>
    <scope>NUCLEOTIDE SEQUENCE [LARGE SCALE GENOMIC DNA]</scope>
    <source>
        <strain evidence="2">cv. Da-Ae</strain>
        <tissue evidence="1">Seedling</tissue>
    </source>
</reference>
<dbReference type="PANTHER" id="PTHR34284:SF1">
    <property type="entry name" value="FG-GAP REPEAT-CONTAINING PROTEIN"/>
    <property type="match status" value="1"/>
</dbReference>
<evidence type="ECO:0000313" key="1">
    <source>
        <dbReference type="EMBL" id="KAH0864738.1"/>
    </source>
</evidence>
<keyword evidence="2" id="KW-1185">Reference proteome</keyword>
<comment type="caution">
    <text evidence="1">The sequence shown here is derived from an EMBL/GenBank/DDBJ whole genome shotgun (WGS) entry which is preliminary data.</text>
</comment>
<dbReference type="PANTHER" id="PTHR34284">
    <property type="entry name" value="FG-GAP REPEAT-CONTAINING PROTEIN"/>
    <property type="match status" value="1"/>
</dbReference>
<organism evidence="1 2">
    <name type="scientific">Brassica napus</name>
    <name type="common">Rape</name>
    <dbReference type="NCBI Taxonomy" id="3708"/>
    <lineage>
        <taxon>Eukaryota</taxon>
        <taxon>Viridiplantae</taxon>
        <taxon>Streptophyta</taxon>
        <taxon>Embryophyta</taxon>
        <taxon>Tracheophyta</taxon>
        <taxon>Spermatophyta</taxon>
        <taxon>Magnoliopsida</taxon>
        <taxon>eudicotyledons</taxon>
        <taxon>Gunneridae</taxon>
        <taxon>Pentapetalae</taxon>
        <taxon>rosids</taxon>
        <taxon>malvids</taxon>
        <taxon>Brassicales</taxon>
        <taxon>Brassicaceae</taxon>
        <taxon>Brassiceae</taxon>
        <taxon>Brassica</taxon>
    </lineage>
</organism>
<dbReference type="Proteomes" id="UP000824890">
    <property type="component" value="Unassembled WGS sequence"/>
</dbReference>
<proteinExistence type="predicted"/>
<accession>A0ABQ7Y957</accession>
<name>A0ABQ7Y957_BRANA</name>
<sequence length="53" mass="6427">MKKQILVVVTSVWSLFFFDHNLRKLWETNLQYFPHNAHHREIATSISNYTYTT</sequence>
<protein>
    <submittedName>
        <fullName evidence="1">Uncharacterized protein</fullName>
    </submittedName>
</protein>
<gene>
    <name evidence="1" type="ORF">HID58_081949</name>
</gene>
<dbReference type="EMBL" id="JAGKQM010000018">
    <property type="protein sequence ID" value="KAH0864738.1"/>
    <property type="molecule type" value="Genomic_DNA"/>
</dbReference>